<dbReference type="InterPro" id="IPR000160">
    <property type="entry name" value="GGDEF_dom"/>
</dbReference>
<dbReference type="InterPro" id="IPR011623">
    <property type="entry name" value="7TMR_DISM_rcpt_extracell_dom1"/>
</dbReference>
<keyword evidence="5" id="KW-1185">Reference proteome</keyword>
<dbReference type="Gene3D" id="3.30.70.270">
    <property type="match status" value="1"/>
</dbReference>
<dbReference type="EC" id="2.7.7.65" evidence="1"/>
<evidence type="ECO:0000313" key="5">
    <source>
        <dbReference type="Proteomes" id="UP001065265"/>
    </source>
</evidence>
<gene>
    <name evidence="4" type="ORF">L1F33_13370</name>
</gene>
<reference evidence="4" key="1">
    <citation type="submission" date="2022-02" db="EMBL/GenBank/DDBJ databases">
        <title>Qipengyuania spongiae sp. nov., isolated from marine sponge.</title>
        <authorList>
            <person name="Li Z."/>
            <person name="Zhang M."/>
        </authorList>
    </citation>
    <scope>NUCLEOTIDE SEQUENCE</scope>
    <source>
        <strain evidence="4">PHS-Z21</strain>
    </source>
</reference>
<feature type="transmembrane region" description="Helical" evidence="2">
    <location>
        <begin position="127"/>
        <end position="145"/>
    </location>
</feature>
<dbReference type="PANTHER" id="PTHR45138">
    <property type="entry name" value="REGULATORY COMPONENTS OF SENSORY TRANSDUCTION SYSTEM"/>
    <property type="match status" value="1"/>
</dbReference>
<feature type="transmembrane region" description="Helical" evidence="2">
    <location>
        <begin position="157"/>
        <end position="177"/>
    </location>
</feature>
<evidence type="ECO:0000256" key="1">
    <source>
        <dbReference type="ARBA" id="ARBA00012528"/>
    </source>
</evidence>
<protein>
    <recommendedName>
        <fullName evidence="1">diguanylate cyclase</fullName>
        <ecNumber evidence="1">2.7.7.65</ecNumber>
    </recommendedName>
</protein>
<feature type="transmembrane region" description="Helical" evidence="2">
    <location>
        <begin position="33"/>
        <end position="54"/>
    </location>
</feature>
<name>A0ABY5T1S3_9SPHN</name>
<dbReference type="InterPro" id="IPR050469">
    <property type="entry name" value="Diguanylate_Cyclase"/>
</dbReference>
<feature type="transmembrane region" description="Helical" evidence="2">
    <location>
        <begin position="6"/>
        <end position="26"/>
    </location>
</feature>
<evidence type="ECO:0000313" key="4">
    <source>
        <dbReference type="EMBL" id="UVI39201.1"/>
    </source>
</evidence>
<dbReference type="Pfam" id="PF07695">
    <property type="entry name" value="7TMR-DISM_7TM"/>
    <property type="match status" value="1"/>
</dbReference>
<dbReference type="SUPFAM" id="SSF55073">
    <property type="entry name" value="Nucleotide cyclase"/>
    <property type="match status" value="1"/>
</dbReference>
<dbReference type="PANTHER" id="PTHR45138:SF24">
    <property type="entry name" value="DIGUANYLATE CYCLASE DGCC-RELATED"/>
    <property type="match status" value="1"/>
</dbReference>
<evidence type="ECO:0000256" key="2">
    <source>
        <dbReference type="SAM" id="Phobius"/>
    </source>
</evidence>
<proteinExistence type="predicted"/>
<dbReference type="SMART" id="SM00267">
    <property type="entry name" value="GGDEF"/>
    <property type="match status" value="1"/>
</dbReference>
<dbReference type="InterPro" id="IPR043128">
    <property type="entry name" value="Rev_trsase/Diguanyl_cyclase"/>
</dbReference>
<sequence length="393" mass="42326">MVWANVTFGAFTALAIQFGLLALALYPAMRQQFLLWLALRALMLALVAATLSPMAPGAGAHLDRTLWSIGNVASGVSLAAIGPFLASYLERDIRLPRVRRILRQSLWLGLVASLTVVFFPGAPWGHLSRTAILCIMIGVLVYGLAQSVRAGSRAARFQAIAWAPGIMVSVVAIGYRFGTGDALAYGMEVMLLALLIEFVVTAMGIGDGFVGVKRERDEAVAEMHAAKRANATDPLTGIANRRGLQRHFDERVRGNPTGLAILDCDHFKAINDRFGHHIGDEVLIAVADGLKGDDVFAARLGGEEFVVLIYAQDWQSSAEAARRRISQAVRDRMPGMPLHVTASAGLASITSGESLATAMKRADRALYAAKEAGRNRSLALTEFRPPPRMARIA</sequence>
<dbReference type="EMBL" id="CP092471">
    <property type="protein sequence ID" value="UVI39201.1"/>
    <property type="molecule type" value="Genomic_DNA"/>
</dbReference>
<dbReference type="PROSITE" id="PS50887">
    <property type="entry name" value="GGDEF"/>
    <property type="match status" value="1"/>
</dbReference>
<evidence type="ECO:0000259" key="3">
    <source>
        <dbReference type="PROSITE" id="PS50887"/>
    </source>
</evidence>
<keyword evidence="2" id="KW-0812">Transmembrane</keyword>
<dbReference type="InterPro" id="IPR029787">
    <property type="entry name" value="Nucleotide_cyclase"/>
</dbReference>
<feature type="transmembrane region" description="Helical" evidence="2">
    <location>
        <begin position="183"/>
        <end position="206"/>
    </location>
</feature>
<feature type="transmembrane region" description="Helical" evidence="2">
    <location>
        <begin position="66"/>
        <end position="89"/>
    </location>
</feature>
<organism evidence="4 5">
    <name type="scientific">Qipengyuania spongiae</name>
    <dbReference type="NCBI Taxonomy" id="2909673"/>
    <lineage>
        <taxon>Bacteria</taxon>
        <taxon>Pseudomonadati</taxon>
        <taxon>Pseudomonadota</taxon>
        <taxon>Alphaproteobacteria</taxon>
        <taxon>Sphingomonadales</taxon>
        <taxon>Erythrobacteraceae</taxon>
        <taxon>Qipengyuania</taxon>
    </lineage>
</organism>
<keyword evidence="2" id="KW-1133">Transmembrane helix</keyword>
<dbReference type="CDD" id="cd01949">
    <property type="entry name" value="GGDEF"/>
    <property type="match status" value="1"/>
</dbReference>
<dbReference type="Proteomes" id="UP001065265">
    <property type="component" value="Chromosome"/>
</dbReference>
<dbReference type="Pfam" id="PF00990">
    <property type="entry name" value="GGDEF"/>
    <property type="match status" value="1"/>
</dbReference>
<keyword evidence="2" id="KW-0472">Membrane</keyword>
<dbReference type="NCBIfam" id="TIGR00254">
    <property type="entry name" value="GGDEF"/>
    <property type="match status" value="1"/>
</dbReference>
<feature type="domain" description="GGDEF" evidence="3">
    <location>
        <begin position="255"/>
        <end position="382"/>
    </location>
</feature>
<dbReference type="RefSeq" id="WP_265558381.1">
    <property type="nucleotide sequence ID" value="NZ_CP092471.1"/>
</dbReference>
<accession>A0ABY5T1S3</accession>
<feature type="transmembrane region" description="Helical" evidence="2">
    <location>
        <begin position="101"/>
        <end position="121"/>
    </location>
</feature>